<protein>
    <submittedName>
        <fullName evidence="4">Molybdopterin-binding protein</fullName>
    </submittedName>
</protein>
<feature type="domain" description="Mop" evidence="3">
    <location>
        <begin position="21"/>
        <end position="86"/>
    </location>
</feature>
<evidence type="ECO:0000256" key="2">
    <source>
        <dbReference type="ARBA" id="ARBA00022505"/>
    </source>
</evidence>
<dbReference type="InterPro" id="IPR005116">
    <property type="entry name" value="Transp-assoc_OB_typ1"/>
</dbReference>
<dbReference type="GO" id="GO:0005886">
    <property type="term" value="C:plasma membrane"/>
    <property type="evidence" value="ECO:0007669"/>
    <property type="project" value="UniProtKB-SubCell"/>
</dbReference>
<sequence>VRNGADAVTVYASDERADPNATSARNRLHAEVVAIESGETVSTVQIGVDGVTFRVLITSDSAARLDLAVGDEVLIRWKATATRLVSQTSGSGSR</sequence>
<dbReference type="InterPro" id="IPR004606">
    <property type="entry name" value="Mop_domain"/>
</dbReference>
<comment type="caution">
    <text evidence="4">The sequence shown here is derived from an EMBL/GenBank/DDBJ whole genome shotgun (WGS) entry which is preliminary data.</text>
</comment>
<keyword evidence="5" id="KW-1185">Reference proteome</keyword>
<evidence type="ECO:0000313" key="5">
    <source>
        <dbReference type="Proteomes" id="UP001596274"/>
    </source>
</evidence>
<dbReference type="Proteomes" id="UP001596274">
    <property type="component" value="Unassembled WGS sequence"/>
</dbReference>
<dbReference type="InterPro" id="IPR008995">
    <property type="entry name" value="Mo/tungstate-bd_C_term_dom"/>
</dbReference>
<evidence type="ECO:0000259" key="3">
    <source>
        <dbReference type="PROSITE" id="PS51866"/>
    </source>
</evidence>
<gene>
    <name evidence="4" type="ORF">ACFQDD_11710</name>
</gene>
<dbReference type="EMBL" id="JBHSWT010000674">
    <property type="protein sequence ID" value="MFC6772171.1"/>
    <property type="molecule type" value="Genomic_DNA"/>
</dbReference>
<keyword evidence="2" id="KW-0500">Molybdenum</keyword>
<reference evidence="4 5" key="1">
    <citation type="journal article" date="2019" name="Int. J. Syst. Evol. Microbiol.">
        <title>The Global Catalogue of Microorganisms (GCM) 10K type strain sequencing project: providing services to taxonomists for standard genome sequencing and annotation.</title>
        <authorList>
            <consortium name="The Broad Institute Genomics Platform"/>
            <consortium name="The Broad Institute Genome Sequencing Center for Infectious Disease"/>
            <person name="Wu L."/>
            <person name="Ma J."/>
        </authorList>
    </citation>
    <scope>NUCLEOTIDE SEQUENCE [LARGE SCALE GENOMIC DNA]</scope>
    <source>
        <strain evidence="4 5">PJ61</strain>
    </source>
</reference>
<organism evidence="4 5">
    <name type="scientific">Halorubrum pallidum</name>
    <dbReference type="NCBI Taxonomy" id="1526114"/>
    <lineage>
        <taxon>Archaea</taxon>
        <taxon>Methanobacteriati</taxon>
        <taxon>Methanobacteriota</taxon>
        <taxon>Stenosarchaea group</taxon>
        <taxon>Halobacteria</taxon>
        <taxon>Halobacteriales</taxon>
        <taxon>Haloferacaceae</taxon>
        <taxon>Halorubrum</taxon>
    </lineage>
</organism>
<dbReference type="SUPFAM" id="SSF50331">
    <property type="entry name" value="MOP-like"/>
    <property type="match status" value="1"/>
</dbReference>
<proteinExistence type="predicted"/>
<dbReference type="Pfam" id="PF03459">
    <property type="entry name" value="TOBE"/>
    <property type="match status" value="1"/>
</dbReference>
<feature type="non-terminal residue" evidence="4">
    <location>
        <position position="1"/>
    </location>
</feature>
<evidence type="ECO:0000313" key="4">
    <source>
        <dbReference type="EMBL" id="MFC6772171.1"/>
    </source>
</evidence>
<dbReference type="PROSITE" id="PS51866">
    <property type="entry name" value="MOP"/>
    <property type="match status" value="1"/>
</dbReference>
<name>A0ABD5T3Y0_9EURY</name>
<accession>A0ABD5T3Y0</accession>
<dbReference type="AlphaFoldDB" id="A0ABD5T3Y0"/>
<comment type="subcellular location">
    <subcellularLocation>
        <location evidence="1">Cell membrane</location>
        <topology evidence="1">Peripheral membrane protein</topology>
    </subcellularLocation>
</comment>
<evidence type="ECO:0000256" key="1">
    <source>
        <dbReference type="ARBA" id="ARBA00004202"/>
    </source>
</evidence>
<dbReference type="Gene3D" id="2.40.50.100">
    <property type="match status" value="1"/>
</dbReference>